<reference evidence="3" key="1">
    <citation type="submission" date="2020-12" db="EMBL/GenBank/DDBJ databases">
        <title>Metabolic potential, ecology and presence of endohyphal bacteria is reflected in genomic diversity of Mucoromycotina.</title>
        <authorList>
            <person name="Muszewska A."/>
            <person name="Okrasinska A."/>
            <person name="Steczkiewicz K."/>
            <person name="Drgas O."/>
            <person name="Orlowska M."/>
            <person name="Perlinska-Lenart U."/>
            <person name="Aleksandrzak-Piekarczyk T."/>
            <person name="Szatraj K."/>
            <person name="Zielenkiewicz U."/>
            <person name="Pilsyk S."/>
            <person name="Malc E."/>
            <person name="Mieczkowski P."/>
            <person name="Kruszewska J.S."/>
            <person name="Biernat P."/>
            <person name="Pawlowska J."/>
        </authorList>
    </citation>
    <scope>NUCLEOTIDE SEQUENCE</scope>
    <source>
        <strain evidence="3">WA0000051536</strain>
    </source>
</reference>
<organism evidence="3 4">
    <name type="scientific">Umbelopsis vinacea</name>
    <dbReference type="NCBI Taxonomy" id="44442"/>
    <lineage>
        <taxon>Eukaryota</taxon>
        <taxon>Fungi</taxon>
        <taxon>Fungi incertae sedis</taxon>
        <taxon>Mucoromycota</taxon>
        <taxon>Mucoromycotina</taxon>
        <taxon>Umbelopsidomycetes</taxon>
        <taxon>Umbelopsidales</taxon>
        <taxon>Umbelopsidaceae</taxon>
        <taxon>Umbelopsis</taxon>
    </lineage>
</organism>
<feature type="compositionally biased region" description="Pro residues" evidence="1">
    <location>
        <begin position="663"/>
        <end position="672"/>
    </location>
</feature>
<sequence length="877" mass="97709">MDMRTDAQELSTQAMNRTSANLTDKNTIHDNHDQKGDDNVDTSSKKSDSGIYMEAKAEGHIMPVSPVRMEDRDEQSATREHLSADYQDEANSYTEDSASIMSNTTTISSLMDDEDEGKQVYNIETTNPSRLFWVPAEQHPEIAPAEFANWLQTHGVIRGKGQVRVRRKRSILAVSYLPGEEDDDEDDEQAKEHPRQHRRTHSSTTDVTESQPFVSNVVEHPILEEQEETEPDSTVTSNNDRIRRTVSLYSPVATVGRQSSTSSKTLVFDRHSSATDESPVIVPRVEGSLLRRAARTRIRRTSLSGSQPGEAGKRFGNRRSQSIHAKPSDYPERFGVVPPGGITLQDRPVSISEIIDFGGPEYEPAESQQGIITRVHDAETEVFSRIAAEENQQKEMKAAKPDVTETAVPSHILDENVITETAEVIIPTAEHVNIPTTTQAPEDQLEVITPSSAVEHKTQPDNQIVLTTKPKVTLSKTDSKSIKSSSSPFKPEKRSSWSFKFLSDDKSKKKQQHKQHLTSDSLQRVPSSSSTISTASNASSTGSSKSKLKDTNEIFSNPAKKLGLSHLFQRTNSKAQKANINGSSVMVKKSAKSNDMNVANDDFSRFPVHVERAIYRLSHYKLSNPRRPLHHQVLISNLMFWYLSIINGQKIRQQASPHQSGNTPPPESPPPSSFIIQSQNNYQEEQEATPAKLGKVGRFISASKKRRQEIIEKKQIQQQHHHQPRWLPPIFEGSAQADGHVEDKEKTSTHVTFVAPKTGPRTKEDVDERVPQTRIQTDVPQGSQLVTSKRPSDNRYSPIPNQHYQPSQQTIGTHEAITSESAPVNPHPLPPIPGPPILSHVSSFDSFTDDILNSLGLEGQHASEDDDVPLALYRNQS</sequence>
<feature type="compositionally biased region" description="Basic and acidic residues" evidence="1">
    <location>
        <begin position="26"/>
        <end position="48"/>
    </location>
</feature>
<protein>
    <recommendedName>
        <fullName evidence="2">Protein Zds1 C-terminal domain-containing protein</fullName>
    </recommendedName>
</protein>
<feature type="region of interest" description="Disordered" evidence="1">
    <location>
        <begin position="652"/>
        <end position="675"/>
    </location>
</feature>
<feature type="region of interest" description="Disordered" evidence="1">
    <location>
        <begin position="858"/>
        <end position="877"/>
    </location>
</feature>
<dbReference type="PANTHER" id="PTHR28089:SF1">
    <property type="entry name" value="PROTEIN ZDS1-RELATED"/>
    <property type="match status" value="1"/>
</dbReference>
<evidence type="ECO:0000259" key="2">
    <source>
        <dbReference type="SMART" id="SM01327"/>
    </source>
</evidence>
<dbReference type="EMBL" id="JAEPRA010000008">
    <property type="protein sequence ID" value="KAG2181610.1"/>
    <property type="molecule type" value="Genomic_DNA"/>
</dbReference>
<feature type="region of interest" description="Disordered" evidence="1">
    <location>
        <begin position="451"/>
        <end position="550"/>
    </location>
</feature>
<dbReference type="PANTHER" id="PTHR28089">
    <property type="entry name" value="PROTEIN ZDS1-RELATED"/>
    <property type="match status" value="1"/>
</dbReference>
<dbReference type="GO" id="GO:0030010">
    <property type="term" value="P:establishment of cell polarity"/>
    <property type="evidence" value="ECO:0007669"/>
    <property type="project" value="TreeGrafter"/>
</dbReference>
<feature type="compositionally biased region" description="Polar residues" evidence="1">
    <location>
        <begin position="202"/>
        <end position="214"/>
    </location>
</feature>
<feature type="domain" description="Protein Zds1 C-terminal" evidence="2">
    <location>
        <begin position="595"/>
        <end position="647"/>
    </location>
</feature>
<dbReference type="OrthoDB" id="5589766at2759"/>
<evidence type="ECO:0000313" key="3">
    <source>
        <dbReference type="EMBL" id="KAG2181610.1"/>
    </source>
</evidence>
<feature type="compositionally biased region" description="Basic and acidic residues" evidence="1">
    <location>
        <begin position="68"/>
        <end position="83"/>
    </location>
</feature>
<dbReference type="Pfam" id="PF08632">
    <property type="entry name" value="Zds_C"/>
    <property type="match status" value="1"/>
</dbReference>
<dbReference type="AlphaFoldDB" id="A0A8H7UFZ0"/>
<gene>
    <name evidence="3" type="ORF">INT44_008425</name>
</gene>
<evidence type="ECO:0000256" key="1">
    <source>
        <dbReference type="SAM" id="MobiDB-lite"/>
    </source>
</evidence>
<accession>A0A8H7UFZ0</accession>
<feature type="compositionally biased region" description="Acidic residues" evidence="1">
    <location>
        <begin position="179"/>
        <end position="189"/>
    </location>
</feature>
<feature type="compositionally biased region" description="Polar residues" evidence="1">
    <location>
        <begin position="777"/>
        <end position="789"/>
    </location>
</feature>
<feature type="region of interest" description="Disordered" evidence="1">
    <location>
        <begin position="298"/>
        <end position="334"/>
    </location>
</feature>
<comment type="caution">
    <text evidence="3">The sequence shown here is derived from an EMBL/GenBank/DDBJ whole genome shotgun (WGS) entry which is preliminary data.</text>
</comment>
<feature type="compositionally biased region" description="Polar residues" evidence="1">
    <location>
        <begin position="652"/>
        <end position="662"/>
    </location>
</feature>
<name>A0A8H7UFZ0_9FUNG</name>
<dbReference type="GO" id="GO:0010971">
    <property type="term" value="P:positive regulation of G2/M transition of mitotic cell cycle"/>
    <property type="evidence" value="ECO:0007669"/>
    <property type="project" value="TreeGrafter"/>
</dbReference>
<dbReference type="InterPro" id="IPR013941">
    <property type="entry name" value="ZDS1_C"/>
</dbReference>
<evidence type="ECO:0000313" key="4">
    <source>
        <dbReference type="Proteomes" id="UP000612746"/>
    </source>
</evidence>
<dbReference type="GO" id="GO:0005737">
    <property type="term" value="C:cytoplasm"/>
    <property type="evidence" value="ECO:0007669"/>
    <property type="project" value="TreeGrafter"/>
</dbReference>
<keyword evidence="4" id="KW-1185">Reference proteome</keyword>
<dbReference type="Proteomes" id="UP000612746">
    <property type="component" value="Unassembled WGS sequence"/>
</dbReference>
<feature type="compositionally biased region" description="Polar residues" evidence="1">
    <location>
        <begin position="8"/>
        <end position="25"/>
    </location>
</feature>
<feature type="region of interest" description="Disordered" evidence="1">
    <location>
        <begin position="1"/>
        <end position="93"/>
    </location>
</feature>
<dbReference type="SMART" id="SM01327">
    <property type="entry name" value="Zds_C"/>
    <property type="match status" value="1"/>
</dbReference>
<feature type="compositionally biased region" description="Low complexity" evidence="1">
    <location>
        <begin position="527"/>
        <end position="545"/>
    </location>
</feature>
<dbReference type="InterPro" id="IPR040206">
    <property type="entry name" value="Zds1/2"/>
</dbReference>
<proteinExistence type="predicted"/>
<feature type="region of interest" description="Disordered" evidence="1">
    <location>
        <begin position="179"/>
        <end position="242"/>
    </location>
</feature>
<feature type="region of interest" description="Disordered" evidence="1">
    <location>
        <begin position="777"/>
        <end position="806"/>
    </location>
</feature>